<accession>A0ABU6VIW4</accession>
<dbReference type="PANTHER" id="PTHR12606:SF1">
    <property type="entry name" value="UBIQUITIN-LIKE-SPECIFIC PROTEASE 1A"/>
    <property type="match status" value="1"/>
</dbReference>
<feature type="domain" description="Ubiquitin-like protease family profile" evidence="6">
    <location>
        <begin position="301"/>
        <end position="528"/>
    </location>
</feature>
<evidence type="ECO:0000256" key="5">
    <source>
        <dbReference type="SAM" id="MobiDB-lite"/>
    </source>
</evidence>
<dbReference type="Pfam" id="PF02902">
    <property type="entry name" value="Peptidase_C48"/>
    <property type="match status" value="1"/>
</dbReference>
<sequence>MRHETMNAEPIQPPQHDEAELNVAATIVDPPTNSFSLPTDTGKDAAAAMEAEEEALNKELTTKDITPRPVAVPREPVTGASAAAPMDDTANDAVDGPAAMEVEEEALTTELTTQHIITQSVIVLALEKHGEKESMAVPREPVMEELTLRDLPEKKSTSQAVIVLALEKYGDKESVAVPREPVLEELTLRDLPEKKSTTNDDATSAKIVDQPPIVPDLPSSSAPAKEDAIPTNKEVQRQMDLGVSIVAEMVTSGDYLDFTQPSFDLGSEFGSQATLSQVNRSKRKVTGGLEKLDGEEKKLRLKIAAKKLENILKMEEELSALENFETPQKLETSRTRIYRWATECTNTNQYSFLFNFKTSKPYQAMRDHFMSLAQEAEMDLVNGMLGAYHHNYIDPQIQCPYSITTLANNNDSLDYIDKDKMEKARYQFALVLYENHWWLYVINVKGKRVFVLDSKNIKNPSGERMKLNRFASNVLNQMLVYAGRNTMFPGPITRQVATHSLLHKYVTIPKQPNQLDCGVYVLKYMKIVNPSDLGKSGFRVPAWSKEQLEDFREQFVERILSDVNNEFLEDVMEVAKPNARHPIPSRAIQSSYVQL</sequence>
<dbReference type="SUPFAM" id="SSF54001">
    <property type="entry name" value="Cysteine proteinases"/>
    <property type="match status" value="1"/>
</dbReference>
<comment type="similarity">
    <text evidence="1">Belongs to the peptidase C48 family.</text>
</comment>
<dbReference type="Proteomes" id="UP001341840">
    <property type="component" value="Unassembled WGS sequence"/>
</dbReference>
<evidence type="ECO:0000256" key="1">
    <source>
        <dbReference type="ARBA" id="ARBA00005234"/>
    </source>
</evidence>
<protein>
    <recommendedName>
        <fullName evidence="6">Ubiquitin-like protease family profile domain-containing protein</fullName>
    </recommendedName>
</protein>
<evidence type="ECO:0000256" key="4">
    <source>
        <dbReference type="ARBA" id="ARBA00022807"/>
    </source>
</evidence>
<evidence type="ECO:0000256" key="3">
    <source>
        <dbReference type="ARBA" id="ARBA00022801"/>
    </source>
</evidence>
<feature type="region of interest" description="Disordered" evidence="5">
    <location>
        <begin position="209"/>
        <end position="229"/>
    </location>
</feature>
<keyword evidence="4" id="KW-0788">Thiol protease</keyword>
<evidence type="ECO:0000313" key="8">
    <source>
        <dbReference type="Proteomes" id="UP001341840"/>
    </source>
</evidence>
<dbReference type="PROSITE" id="PS50600">
    <property type="entry name" value="ULP_PROTEASE"/>
    <property type="match status" value="1"/>
</dbReference>
<keyword evidence="8" id="KW-1185">Reference proteome</keyword>
<dbReference type="Gene3D" id="3.40.395.10">
    <property type="entry name" value="Adenoviral Proteinase, Chain A"/>
    <property type="match status" value="1"/>
</dbReference>
<dbReference type="InterPro" id="IPR038765">
    <property type="entry name" value="Papain-like_cys_pep_sf"/>
</dbReference>
<name>A0ABU6VIW4_9FABA</name>
<reference evidence="7 8" key="1">
    <citation type="journal article" date="2023" name="Plants (Basel)">
        <title>Bridging the Gap: Combining Genomics and Transcriptomics Approaches to Understand Stylosanthes scabra, an Orphan Legume from the Brazilian Caatinga.</title>
        <authorList>
            <person name="Ferreira-Neto J.R.C."/>
            <person name="da Silva M.D."/>
            <person name="Binneck E."/>
            <person name="de Melo N.F."/>
            <person name="da Silva R.H."/>
            <person name="de Melo A.L.T.M."/>
            <person name="Pandolfi V."/>
            <person name="Bustamante F.O."/>
            <person name="Brasileiro-Vidal A.C."/>
            <person name="Benko-Iseppon A.M."/>
        </authorList>
    </citation>
    <scope>NUCLEOTIDE SEQUENCE [LARGE SCALE GENOMIC DNA]</scope>
    <source>
        <tissue evidence="7">Leaves</tissue>
    </source>
</reference>
<evidence type="ECO:0000313" key="7">
    <source>
        <dbReference type="EMBL" id="MED6172887.1"/>
    </source>
</evidence>
<gene>
    <name evidence="7" type="ORF">PIB30_054068</name>
</gene>
<keyword evidence="2" id="KW-0645">Protease</keyword>
<dbReference type="PANTHER" id="PTHR12606">
    <property type="entry name" value="SENTRIN/SUMO-SPECIFIC PROTEASE"/>
    <property type="match status" value="1"/>
</dbReference>
<dbReference type="InterPro" id="IPR003653">
    <property type="entry name" value="Peptidase_C48_C"/>
</dbReference>
<proteinExistence type="inferred from homology"/>
<comment type="caution">
    <text evidence="7">The sequence shown here is derived from an EMBL/GenBank/DDBJ whole genome shotgun (WGS) entry which is preliminary data.</text>
</comment>
<keyword evidence="3" id="KW-0378">Hydrolase</keyword>
<evidence type="ECO:0000256" key="2">
    <source>
        <dbReference type="ARBA" id="ARBA00022670"/>
    </source>
</evidence>
<evidence type="ECO:0000259" key="6">
    <source>
        <dbReference type="PROSITE" id="PS50600"/>
    </source>
</evidence>
<organism evidence="7 8">
    <name type="scientific">Stylosanthes scabra</name>
    <dbReference type="NCBI Taxonomy" id="79078"/>
    <lineage>
        <taxon>Eukaryota</taxon>
        <taxon>Viridiplantae</taxon>
        <taxon>Streptophyta</taxon>
        <taxon>Embryophyta</taxon>
        <taxon>Tracheophyta</taxon>
        <taxon>Spermatophyta</taxon>
        <taxon>Magnoliopsida</taxon>
        <taxon>eudicotyledons</taxon>
        <taxon>Gunneridae</taxon>
        <taxon>Pentapetalae</taxon>
        <taxon>rosids</taxon>
        <taxon>fabids</taxon>
        <taxon>Fabales</taxon>
        <taxon>Fabaceae</taxon>
        <taxon>Papilionoideae</taxon>
        <taxon>50 kb inversion clade</taxon>
        <taxon>dalbergioids sensu lato</taxon>
        <taxon>Dalbergieae</taxon>
        <taxon>Pterocarpus clade</taxon>
        <taxon>Stylosanthes</taxon>
    </lineage>
</organism>
<dbReference type="EMBL" id="JASCZI010151443">
    <property type="protein sequence ID" value="MED6172887.1"/>
    <property type="molecule type" value="Genomic_DNA"/>
</dbReference>